<sequence length="105" mass="11090">MPAGQASTRSFTVTGFSLPVAMGYTDIPAVSARVPGIAVSTGSAQAFVSRLVMQTVFEVLENQARSAFLPDAEILAILGQVEVKVTYTAMLCQKVHLGLADETDK</sequence>
<reference evidence="1" key="1">
    <citation type="submission" date="2021-06" db="EMBL/GenBank/DDBJ databases">
        <title>Parelaphostrongylus tenuis whole genome reference sequence.</title>
        <authorList>
            <person name="Garwood T.J."/>
            <person name="Larsen P.A."/>
            <person name="Fountain-Jones N.M."/>
            <person name="Garbe J.R."/>
            <person name="Macchietto M.G."/>
            <person name="Kania S.A."/>
            <person name="Gerhold R.W."/>
            <person name="Richards J.E."/>
            <person name="Wolf T.M."/>
        </authorList>
    </citation>
    <scope>NUCLEOTIDE SEQUENCE</scope>
    <source>
        <strain evidence="1">MNPRO001-30</strain>
        <tissue evidence="1">Meninges</tissue>
    </source>
</reference>
<dbReference type="Proteomes" id="UP001196413">
    <property type="component" value="Unassembled WGS sequence"/>
</dbReference>
<comment type="caution">
    <text evidence="1">The sequence shown here is derived from an EMBL/GenBank/DDBJ whole genome shotgun (WGS) entry which is preliminary data.</text>
</comment>
<accession>A0AAD5QZA2</accession>
<keyword evidence="2" id="KW-1185">Reference proteome</keyword>
<name>A0AAD5QZA2_PARTN</name>
<protein>
    <submittedName>
        <fullName evidence="1">Uncharacterized protein</fullName>
    </submittedName>
</protein>
<feature type="non-terminal residue" evidence="1">
    <location>
        <position position="1"/>
    </location>
</feature>
<dbReference type="AlphaFoldDB" id="A0AAD5QZA2"/>
<organism evidence="1 2">
    <name type="scientific">Parelaphostrongylus tenuis</name>
    <name type="common">Meningeal worm</name>
    <dbReference type="NCBI Taxonomy" id="148309"/>
    <lineage>
        <taxon>Eukaryota</taxon>
        <taxon>Metazoa</taxon>
        <taxon>Ecdysozoa</taxon>
        <taxon>Nematoda</taxon>
        <taxon>Chromadorea</taxon>
        <taxon>Rhabditida</taxon>
        <taxon>Rhabditina</taxon>
        <taxon>Rhabditomorpha</taxon>
        <taxon>Strongyloidea</taxon>
        <taxon>Metastrongylidae</taxon>
        <taxon>Parelaphostrongylus</taxon>
    </lineage>
</organism>
<gene>
    <name evidence="1" type="ORF">KIN20_027408</name>
</gene>
<evidence type="ECO:0000313" key="2">
    <source>
        <dbReference type="Proteomes" id="UP001196413"/>
    </source>
</evidence>
<evidence type="ECO:0000313" key="1">
    <source>
        <dbReference type="EMBL" id="KAJ1366673.1"/>
    </source>
</evidence>
<proteinExistence type="predicted"/>
<dbReference type="EMBL" id="JAHQIW010005633">
    <property type="protein sequence ID" value="KAJ1366673.1"/>
    <property type="molecule type" value="Genomic_DNA"/>
</dbReference>